<dbReference type="STRING" id="1798550.A2927_01925"/>
<keyword evidence="2" id="KW-0808">Transferase</keyword>
<evidence type="ECO:0000313" key="4">
    <source>
        <dbReference type="EMBL" id="OGY89473.1"/>
    </source>
</evidence>
<keyword evidence="1" id="KW-0489">Methyltransferase</keyword>
<dbReference type="Gene3D" id="3.40.50.150">
    <property type="entry name" value="Vaccinia Virus protein VP39"/>
    <property type="match status" value="1"/>
</dbReference>
<dbReference type="Proteomes" id="UP000178849">
    <property type="component" value="Unassembled WGS sequence"/>
</dbReference>
<dbReference type="CDD" id="cd02440">
    <property type="entry name" value="AdoMet_MTases"/>
    <property type="match status" value="1"/>
</dbReference>
<dbReference type="GO" id="GO:0008168">
    <property type="term" value="F:methyltransferase activity"/>
    <property type="evidence" value="ECO:0007669"/>
    <property type="project" value="UniProtKB-KW"/>
</dbReference>
<dbReference type="AlphaFoldDB" id="A0A1G2BJS0"/>
<evidence type="ECO:0000256" key="2">
    <source>
        <dbReference type="ARBA" id="ARBA00022679"/>
    </source>
</evidence>
<dbReference type="SUPFAM" id="SSF53335">
    <property type="entry name" value="S-adenosyl-L-methionine-dependent methyltransferases"/>
    <property type="match status" value="1"/>
</dbReference>
<evidence type="ECO:0000256" key="1">
    <source>
        <dbReference type="ARBA" id="ARBA00022603"/>
    </source>
</evidence>
<protein>
    <recommendedName>
        <fullName evidence="6">Methyltransferase type 11 domain-containing protein</fullName>
    </recommendedName>
</protein>
<keyword evidence="3" id="KW-0949">S-adenosyl-L-methionine</keyword>
<gene>
    <name evidence="4" type="ORF">A2927_01925</name>
</gene>
<organism evidence="4 5">
    <name type="scientific">Candidatus Komeilibacteria bacterium RIFCSPLOWO2_01_FULL_45_10</name>
    <dbReference type="NCBI Taxonomy" id="1798550"/>
    <lineage>
        <taxon>Bacteria</taxon>
        <taxon>Candidatus Komeiliibacteriota</taxon>
    </lineage>
</organism>
<reference evidence="4 5" key="1">
    <citation type="journal article" date="2016" name="Nat. Commun.">
        <title>Thousands of microbial genomes shed light on interconnected biogeochemical processes in an aquifer system.</title>
        <authorList>
            <person name="Anantharaman K."/>
            <person name="Brown C.T."/>
            <person name="Hug L.A."/>
            <person name="Sharon I."/>
            <person name="Castelle C.J."/>
            <person name="Probst A.J."/>
            <person name="Thomas B.C."/>
            <person name="Singh A."/>
            <person name="Wilkins M.J."/>
            <person name="Karaoz U."/>
            <person name="Brodie E.L."/>
            <person name="Williams K.H."/>
            <person name="Hubbard S.S."/>
            <person name="Banfield J.F."/>
        </authorList>
    </citation>
    <scope>NUCLEOTIDE SEQUENCE [LARGE SCALE GENOMIC DNA]</scope>
</reference>
<dbReference type="InterPro" id="IPR029063">
    <property type="entry name" value="SAM-dependent_MTases_sf"/>
</dbReference>
<accession>A0A1G2BJS0</accession>
<evidence type="ECO:0000256" key="3">
    <source>
        <dbReference type="ARBA" id="ARBA00022691"/>
    </source>
</evidence>
<evidence type="ECO:0008006" key="6">
    <source>
        <dbReference type="Google" id="ProtNLM"/>
    </source>
</evidence>
<proteinExistence type="predicted"/>
<evidence type="ECO:0000313" key="5">
    <source>
        <dbReference type="Proteomes" id="UP000178849"/>
    </source>
</evidence>
<dbReference type="Pfam" id="PF13489">
    <property type="entry name" value="Methyltransf_23"/>
    <property type="match status" value="1"/>
</dbReference>
<name>A0A1G2BJS0_9BACT</name>
<dbReference type="GO" id="GO:0032259">
    <property type="term" value="P:methylation"/>
    <property type="evidence" value="ECO:0007669"/>
    <property type="project" value="UniProtKB-KW"/>
</dbReference>
<dbReference type="PANTHER" id="PTHR43464">
    <property type="entry name" value="METHYLTRANSFERASE"/>
    <property type="match status" value="1"/>
</dbReference>
<dbReference type="PANTHER" id="PTHR43464:SF19">
    <property type="entry name" value="UBIQUINONE BIOSYNTHESIS O-METHYLTRANSFERASE, MITOCHONDRIAL"/>
    <property type="match status" value="1"/>
</dbReference>
<dbReference type="EMBL" id="MHKL01000016">
    <property type="protein sequence ID" value="OGY89473.1"/>
    <property type="molecule type" value="Genomic_DNA"/>
</dbReference>
<sequence>MTEQFIRAGEYVSKGDYHRVLCKNWPYLPVYLEKIRWVKKFLDSFPKDKKILDVGCGEGLLVQEYAERGYQISGLDLNYQNVWVRQGDLLNSRLLDESFDLILCLDVLEHLSFFEQEKAVKEISRLLKKGGQILFSLPNLAHFASRLSFLFLGRLIRTSQIERHPGDRPVAEYLKLLKNDFKIKKRKGLFPTYPLIAVFTSKFPGRVIWWHKIVNRLLAYPNWCFVNLILARKK</sequence>
<comment type="caution">
    <text evidence="4">The sequence shown here is derived from an EMBL/GenBank/DDBJ whole genome shotgun (WGS) entry which is preliminary data.</text>
</comment>